<dbReference type="EMBL" id="LXPE01000002">
    <property type="protein sequence ID" value="OBA28706.1"/>
    <property type="molecule type" value="Genomic_DNA"/>
</dbReference>
<evidence type="ECO:0000256" key="9">
    <source>
        <dbReference type="ARBA" id="ARBA00048679"/>
    </source>
</evidence>
<feature type="compositionally biased region" description="Low complexity" evidence="10">
    <location>
        <begin position="32"/>
        <end position="52"/>
    </location>
</feature>
<dbReference type="AlphaFoldDB" id="A0A1B7TJ00"/>
<gene>
    <name evidence="12" type="ORF">HANVADRAFT_51174</name>
</gene>
<dbReference type="InterPro" id="IPR011009">
    <property type="entry name" value="Kinase-like_dom_sf"/>
</dbReference>
<feature type="region of interest" description="Disordered" evidence="10">
    <location>
        <begin position="87"/>
        <end position="144"/>
    </location>
</feature>
<organism evidence="12 13">
    <name type="scientific">Hanseniaspora valbyensis NRRL Y-1626</name>
    <dbReference type="NCBI Taxonomy" id="766949"/>
    <lineage>
        <taxon>Eukaryota</taxon>
        <taxon>Fungi</taxon>
        <taxon>Dikarya</taxon>
        <taxon>Ascomycota</taxon>
        <taxon>Saccharomycotina</taxon>
        <taxon>Saccharomycetes</taxon>
        <taxon>Saccharomycodales</taxon>
        <taxon>Saccharomycodaceae</taxon>
        <taxon>Hanseniaspora</taxon>
    </lineage>
</organism>
<evidence type="ECO:0000256" key="1">
    <source>
        <dbReference type="ARBA" id="ARBA00012513"/>
    </source>
</evidence>
<evidence type="ECO:0000313" key="13">
    <source>
        <dbReference type="Proteomes" id="UP000092321"/>
    </source>
</evidence>
<keyword evidence="3" id="KW-0808">Transferase</keyword>
<evidence type="ECO:0000256" key="6">
    <source>
        <dbReference type="ARBA" id="ARBA00022840"/>
    </source>
</evidence>
<reference evidence="13" key="1">
    <citation type="journal article" date="2016" name="Proc. Natl. Acad. Sci. U.S.A.">
        <title>Comparative genomics of biotechnologically important yeasts.</title>
        <authorList>
            <person name="Riley R."/>
            <person name="Haridas S."/>
            <person name="Wolfe K.H."/>
            <person name="Lopes M.R."/>
            <person name="Hittinger C.T."/>
            <person name="Goeker M."/>
            <person name="Salamov A.A."/>
            <person name="Wisecaver J.H."/>
            <person name="Long T.M."/>
            <person name="Calvey C.H."/>
            <person name="Aerts A.L."/>
            <person name="Barry K.W."/>
            <person name="Choi C."/>
            <person name="Clum A."/>
            <person name="Coughlan A.Y."/>
            <person name="Deshpande S."/>
            <person name="Douglass A.P."/>
            <person name="Hanson S.J."/>
            <person name="Klenk H.-P."/>
            <person name="LaButti K.M."/>
            <person name="Lapidus A."/>
            <person name="Lindquist E.A."/>
            <person name="Lipzen A.M."/>
            <person name="Meier-Kolthoff J.P."/>
            <person name="Ohm R.A."/>
            <person name="Otillar R.P."/>
            <person name="Pangilinan J.L."/>
            <person name="Peng Y."/>
            <person name="Rokas A."/>
            <person name="Rosa C.A."/>
            <person name="Scheuner C."/>
            <person name="Sibirny A.A."/>
            <person name="Slot J.C."/>
            <person name="Stielow J.B."/>
            <person name="Sun H."/>
            <person name="Kurtzman C.P."/>
            <person name="Blackwell M."/>
            <person name="Grigoriev I.V."/>
            <person name="Jeffries T.W."/>
        </authorList>
    </citation>
    <scope>NUCLEOTIDE SEQUENCE [LARGE SCALE GENOMIC DNA]</scope>
    <source>
        <strain evidence="13">NRRL Y-1626</strain>
    </source>
</reference>
<feature type="region of interest" description="Disordered" evidence="10">
    <location>
        <begin position="574"/>
        <end position="611"/>
    </location>
</feature>
<feature type="compositionally biased region" description="Polar residues" evidence="10">
    <location>
        <begin position="221"/>
        <end position="241"/>
    </location>
</feature>
<feature type="compositionally biased region" description="Basic and acidic residues" evidence="10">
    <location>
        <begin position="483"/>
        <end position="499"/>
    </location>
</feature>
<keyword evidence="13" id="KW-1185">Reference proteome</keyword>
<evidence type="ECO:0000256" key="7">
    <source>
        <dbReference type="ARBA" id="ARBA00038505"/>
    </source>
</evidence>
<dbReference type="PANTHER" id="PTHR24343">
    <property type="entry name" value="SERINE/THREONINE KINASE"/>
    <property type="match status" value="1"/>
</dbReference>
<keyword evidence="4" id="KW-0547">Nucleotide-binding</keyword>
<sequence length="995" mass="111009">MPVKYNNNDGSPSLEDSAIHRSRSLSKSFKNLFSSHSSSETSNSSSNTNLSNQQRSLKQKAFTSNSSSGKEANLAQLVTTNNAAKLEASNSNNDESSLSDNKLKPLSPRSSPDNGLLANISLEQSSDESPVSDISSAPVSPLLKSTIPATPTLLKKMNNGFNSNNLIDEELDTSIDFKLKGDDILNSSNEHLKKQPDIPVLNIGERSNSGRGRTNRRSTSVNVSRDASPQISSREPSLSPQRSDHQYRSRGMSVSQANFYQPHLVPSNNSINTVGSNANYSGHIKRSATLVKGQPHGDNRGVIVNNRHMIWESETFKLYRNFTHEHKLSALPLIDVNPDLLKDTDAMKELMEIKGKESSSFSIGTFFKSHKNSEEKSSQVHLNNKGYIPSKSELQSNSQFNSNAPHCKQVVKINAYCSSVKKKKLSSNGSNENLAKTTPTIVNTKAAIAKDELNLINDLTNKMKSLMNDDDDDEENENDKDGDETRCKDDGKNEPKESDFREKYGYCAGTLGQGAYGVVKVTCRKLKENTDPETKNNTPYIVDNIAKKSFRFRDCVFFAVKELQANKKNIKRNGFLAGSDESDSDSDDSDSTDSDVSTNNNNHSEYDEDSFSGTSDILMKKLQKHRKRKNRDYDAKFCTRLTSEFVIGHALNNIGRHPNILKIFDLYRYDNIDNKFLQVMEFCPSGDLHSLIKRIAQAGNGRTVSKDTQLPPIGAGPVFIGDTLNLMDGGTGFAHKENDQLNPPSSNSSSEGNNNNPLSPTGTNNKLTGSQKNLLDSLIQRKQEKHNLLHPLEIDCLMKQLISGVAFMHSHGVAHCDLKPENILFKPNGILKISDFGTSCVFQTAWEKKPHYQTGCFGSEPYMSPEQFIPKKQYDPRLVDTFAVGVIYVTMAMGHYPWKSPVKDKDPDFAEFLDSLKVVIPYNAETKQQEIITGEYEPFEDLAHVNPEMKLLRKKCLYRMLHPNPNKRVLVKDVLNSNWMKRTHCCVIYKNSLLD</sequence>
<feature type="region of interest" description="Disordered" evidence="10">
    <location>
        <begin position="466"/>
        <end position="499"/>
    </location>
</feature>
<evidence type="ECO:0000256" key="3">
    <source>
        <dbReference type="ARBA" id="ARBA00022679"/>
    </source>
</evidence>
<keyword evidence="5 12" id="KW-0418">Kinase</keyword>
<dbReference type="EC" id="2.7.11.1" evidence="1"/>
<evidence type="ECO:0000256" key="4">
    <source>
        <dbReference type="ARBA" id="ARBA00022741"/>
    </source>
</evidence>
<dbReference type="Pfam" id="PF00069">
    <property type="entry name" value="Pkinase"/>
    <property type="match status" value="1"/>
</dbReference>
<keyword evidence="2" id="KW-0723">Serine/threonine-protein kinase</keyword>
<dbReference type="OrthoDB" id="6513151at2759"/>
<feature type="compositionally biased region" description="Polar residues" evidence="10">
    <location>
        <begin position="53"/>
        <end position="70"/>
    </location>
</feature>
<name>A0A1B7TJ00_9ASCO</name>
<dbReference type="SMART" id="SM00220">
    <property type="entry name" value="S_TKc"/>
    <property type="match status" value="1"/>
</dbReference>
<evidence type="ECO:0000256" key="10">
    <source>
        <dbReference type="SAM" id="MobiDB-lite"/>
    </source>
</evidence>
<keyword evidence="6" id="KW-0067">ATP-binding</keyword>
<feature type="region of interest" description="Disordered" evidence="10">
    <location>
        <begin position="32"/>
        <end position="70"/>
    </location>
</feature>
<dbReference type="PANTHER" id="PTHR24343:SF43">
    <property type="entry name" value="SERINE_THREONINE-PROTEIN KINASE HAL5-RELATED"/>
    <property type="match status" value="1"/>
</dbReference>
<feature type="compositionally biased region" description="Acidic residues" evidence="10">
    <location>
        <begin position="468"/>
        <end position="482"/>
    </location>
</feature>
<dbReference type="InterPro" id="IPR008271">
    <property type="entry name" value="Ser/Thr_kinase_AS"/>
</dbReference>
<dbReference type="GO" id="GO:0005524">
    <property type="term" value="F:ATP binding"/>
    <property type="evidence" value="ECO:0007669"/>
    <property type="project" value="UniProtKB-KW"/>
</dbReference>
<dbReference type="GO" id="GO:0030003">
    <property type="term" value="P:intracellular monoatomic cation homeostasis"/>
    <property type="evidence" value="ECO:0007669"/>
    <property type="project" value="TreeGrafter"/>
</dbReference>
<evidence type="ECO:0000256" key="2">
    <source>
        <dbReference type="ARBA" id="ARBA00022527"/>
    </source>
</evidence>
<evidence type="ECO:0000256" key="5">
    <source>
        <dbReference type="ARBA" id="ARBA00022777"/>
    </source>
</evidence>
<feature type="region of interest" description="Disordered" evidence="10">
    <location>
        <begin position="731"/>
        <end position="769"/>
    </location>
</feature>
<protein>
    <recommendedName>
        <fullName evidence="1">non-specific serine/threonine protein kinase</fullName>
        <ecNumber evidence="1">2.7.11.1</ecNumber>
    </recommendedName>
</protein>
<feature type="compositionally biased region" description="Low complexity" evidence="10">
    <location>
        <begin position="87"/>
        <end position="100"/>
    </location>
</feature>
<evidence type="ECO:0000256" key="8">
    <source>
        <dbReference type="ARBA" id="ARBA00047899"/>
    </source>
</evidence>
<accession>A0A1B7TJ00</accession>
<feature type="compositionally biased region" description="Low complexity" evidence="10">
    <location>
        <begin position="206"/>
        <end position="220"/>
    </location>
</feature>
<feature type="compositionally biased region" description="Acidic residues" evidence="10">
    <location>
        <begin position="580"/>
        <end position="593"/>
    </location>
</feature>
<dbReference type="SUPFAM" id="SSF56112">
    <property type="entry name" value="Protein kinase-like (PK-like)"/>
    <property type="match status" value="1"/>
</dbReference>
<comment type="catalytic activity">
    <reaction evidence="8">
        <text>L-threonyl-[protein] + ATP = O-phospho-L-threonyl-[protein] + ADP + H(+)</text>
        <dbReference type="Rhea" id="RHEA:46608"/>
        <dbReference type="Rhea" id="RHEA-COMP:11060"/>
        <dbReference type="Rhea" id="RHEA-COMP:11605"/>
        <dbReference type="ChEBI" id="CHEBI:15378"/>
        <dbReference type="ChEBI" id="CHEBI:30013"/>
        <dbReference type="ChEBI" id="CHEBI:30616"/>
        <dbReference type="ChEBI" id="CHEBI:61977"/>
        <dbReference type="ChEBI" id="CHEBI:456216"/>
        <dbReference type="EC" id="2.7.11.1"/>
    </reaction>
</comment>
<evidence type="ECO:0000313" key="12">
    <source>
        <dbReference type="EMBL" id="OBA28706.1"/>
    </source>
</evidence>
<dbReference type="Gene3D" id="1.10.510.10">
    <property type="entry name" value="Transferase(Phosphotransferase) domain 1"/>
    <property type="match status" value="2"/>
</dbReference>
<proteinExistence type="inferred from homology"/>
<feature type="compositionally biased region" description="Low complexity" evidence="10">
    <location>
        <begin position="127"/>
        <end position="136"/>
    </location>
</feature>
<evidence type="ECO:0000259" key="11">
    <source>
        <dbReference type="PROSITE" id="PS50011"/>
    </source>
</evidence>
<comment type="catalytic activity">
    <reaction evidence="9">
        <text>L-seryl-[protein] + ATP = O-phospho-L-seryl-[protein] + ADP + H(+)</text>
        <dbReference type="Rhea" id="RHEA:17989"/>
        <dbReference type="Rhea" id="RHEA-COMP:9863"/>
        <dbReference type="Rhea" id="RHEA-COMP:11604"/>
        <dbReference type="ChEBI" id="CHEBI:15378"/>
        <dbReference type="ChEBI" id="CHEBI:29999"/>
        <dbReference type="ChEBI" id="CHEBI:30616"/>
        <dbReference type="ChEBI" id="CHEBI:83421"/>
        <dbReference type="ChEBI" id="CHEBI:456216"/>
        <dbReference type="EC" id="2.7.11.1"/>
    </reaction>
</comment>
<dbReference type="GO" id="GO:0005829">
    <property type="term" value="C:cytosol"/>
    <property type="evidence" value="ECO:0007669"/>
    <property type="project" value="TreeGrafter"/>
</dbReference>
<dbReference type="PROSITE" id="PS00108">
    <property type="entry name" value="PROTEIN_KINASE_ST"/>
    <property type="match status" value="1"/>
</dbReference>
<feature type="compositionally biased region" description="Low complexity" evidence="10">
    <location>
        <begin position="742"/>
        <end position="760"/>
    </location>
</feature>
<feature type="region of interest" description="Disordered" evidence="10">
    <location>
        <begin position="196"/>
        <end position="251"/>
    </location>
</feature>
<comment type="similarity">
    <text evidence="7">Belongs to the protein kinase superfamily. CAMK Ser/Thr protein kinase family. NPR/HAL subfamily. HAL5 sub-subfamily.</text>
</comment>
<feature type="domain" description="Protein kinase" evidence="11">
    <location>
        <begin position="505"/>
        <end position="980"/>
    </location>
</feature>
<dbReference type="PROSITE" id="PS50011">
    <property type="entry name" value="PROTEIN_KINASE_DOM"/>
    <property type="match status" value="1"/>
</dbReference>
<dbReference type="Proteomes" id="UP000092321">
    <property type="component" value="Unassembled WGS sequence"/>
</dbReference>
<comment type="caution">
    <text evidence="12">The sequence shown here is derived from an EMBL/GenBank/DDBJ whole genome shotgun (WGS) entry which is preliminary data.</text>
</comment>
<dbReference type="GO" id="GO:0004674">
    <property type="term" value="F:protein serine/threonine kinase activity"/>
    <property type="evidence" value="ECO:0007669"/>
    <property type="project" value="UniProtKB-KW"/>
</dbReference>
<dbReference type="InterPro" id="IPR000719">
    <property type="entry name" value="Prot_kinase_dom"/>
</dbReference>